<dbReference type="SMART" id="SM00138">
    <property type="entry name" value="MeTrc"/>
    <property type="match status" value="1"/>
</dbReference>
<dbReference type="InterPro" id="IPR022642">
    <property type="entry name" value="CheR_C"/>
</dbReference>
<dbReference type="GO" id="GO:0008983">
    <property type="term" value="F:protein-glutamate O-methyltransferase activity"/>
    <property type="evidence" value="ECO:0007669"/>
    <property type="project" value="UniProtKB-EC"/>
</dbReference>
<dbReference type="InterPro" id="IPR000780">
    <property type="entry name" value="CheR_MeTrfase"/>
</dbReference>
<protein>
    <recommendedName>
        <fullName evidence="2">protein-glutamate O-methyltransferase</fullName>
        <ecNumber evidence="2">2.1.1.80</ecNumber>
    </recommendedName>
</protein>
<dbReference type="Pfam" id="PF01739">
    <property type="entry name" value="CheR"/>
    <property type="match status" value="1"/>
</dbReference>
<accession>A0ABZ0SIL9</accession>
<dbReference type="Gene3D" id="3.40.50.150">
    <property type="entry name" value="Vaccinia Virus protein VP39"/>
    <property type="match status" value="1"/>
</dbReference>
<dbReference type="InterPro" id="IPR050903">
    <property type="entry name" value="Bact_Chemotaxis_MeTrfase"/>
</dbReference>
<dbReference type="PRINTS" id="PR00996">
    <property type="entry name" value="CHERMTFRASE"/>
</dbReference>
<keyword evidence="4 7" id="KW-0808">Transferase</keyword>
<dbReference type="Proteomes" id="UP001432180">
    <property type="component" value="Chromosome"/>
</dbReference>
<dbReference type="SUPFAM" id="SSF47757">
    <property type="entry name" value="Chemotaxis receptor methyltransferase CheR, N-terminal domain"/>
    <property type="match status" value="1"/>
</dbReference>
<name>A0ABZ0SIL9_9GAMM</name>
<evidence type="ECO:0000313" key="8">
    <source>
        <dbReference type="Proteomes" id="UP001432180"/>
    </source>
</evidence>
<keyword evidence="3 7" id="KW-0489">Methyltransferase</keyword>
<organism evidence="7 8">
    <name type="scientific">Thiorhodovibrio winogradskyi</name>
    <dbReference type="NCBI Taxonomy" id="77007"/>
    <lineage>
        <taxon>Bacteria</taxon>
        <taxon>Pseudomonadati</taxon>
        <taxon>Pseudomonadota</taxon>
        <taxon>Gammaproteobacteria</taxon>
        <taxon>Chromatiales</taxon>
        <taxon>Chromatiaceae</taxon>
        <taxon>Thiorhodovibrio</taxon>
    </lineage>
</organism>
<reference evidence="7 8" key="1">
    <citation type="journal article" date="2023" name="Microorganisms">
        <title>Thiorhodovibrio frisius and Trv. litoralis spp. nov., Two Novel Members from a Clade of Fastidious Purple Sulfur Bacteria That Exhibit Unique Red-Shifted Light-Harvesting Capabilities.</title>
        <authorList>
            <person name="Methner A."/>
            <person name="Kuzyk S.B."/>
            <person name="Petersen J."/>
            <person name="Bauer S."/>
            <person name="Brinkmann H."/>
            <person name="Sichau K."/>
            <person name="Wanner G."/>
            <person name="Wolf J."/>
            <person name="Neumann-Schaal M."/>
            <person name="Henke P."/>
            <person name="Tank M."/>
            <person name="Sproer C."/>
            <person name="Bunk B."/>
            <person name="Overmann J."/>
        </authorList>
    </citation>
    <scope>NUCLEOTIDE SEQUENCE [LARGE SCALE GENOMIC DNA]</scope>
    <source>
        <strain evidence="7 8">DSM 6702</strain>
    </source>
</reference>
<dbReference type="RefSeq" id="WP_328985519.1">
    <property type="nucleotide sequence ID" value="NZ_CP121472.1"/>
</dbReference>
<dbReference type="Pfam" id="PF03705">
    <property type="entry name" value="CheR_N"/>
    <property type="match status" value="1"/>
</dbReference>
<evidence type="ECO:0000256" key="1">
    <source>
        <dbReference type="ARBA" id="ARBA00001541"/>
    </source>
</evidence>
<dbReference type="PANTHER" id="PTHR24422:SF21">
    <property type="entry name" value="CHEMOTAXIS PROTEIN METHYLTRANSFERASE 1"/>
    <property type="match status" value="1"/>
</dbReference>
<evidence type="ECO:0000256" key="4">
    <source>
        <dbReference type="ARBA" id="ARBA00022679"/>
    </source>
</evidence>
<dbReference type="InterPro" id="IPR022641">
    <property type="entry name" value="CheR_N"/>
</dbReference>
<proteinExistence type="predicted"/>
<dbReference type="InterPro" id="IPR029063">
    <property type="entry name" value="SAM-dependent_MTases_sf"/>
</dbReference>
<dbReference type="SUPFAM" id="SSF53335">
    <property type="entry name" value="S-adenosyl-L-methionine-dependent methyltransferases"/>
    <property type="match status" value="1"/>
</dbReference>
<dbReference type="InterPro" id="IPR036804">
    <property type="entry name" value="CheR_N_sf"/>
</dbReference>
<dbReference type="PANTHER" id="PTHR24422">
    <property type="entry name" value="CHEMOTAXIS PROTEIN METHYLTRANSFERASE"/>
    <property type="match status" value="1"/>
</dbReference>
<evidence type="ECO:0000259" key="6">
    <source>
        <dbReference type="PROSITE" id="PS50123"/>
    </source>
</evidence>
<dbReference type="GO" id="GO:0032259">
    <property type="term" value="P:methylation"/>
    <property type="evidence" value="ECO:0007669"/>
    <property type="project" value="UniProtKB-KW"/>
</dbReference>
<evidence type="ECO:0000256" key="3">
    <source>
        <dbReference type="ARBA" id="ARBA00022603"/>
    </source>
</evidence>
<comment type="catalytic activity">
    <reaction evidence="1">
        <text>L-glutamyl-[protein] + S-adenosyl-L-methionine = [protein]-L-glutamate 5-O-methyl ester + S-adenosyl-L-homocysteine</text>
        <dbReference type="Rhea" id="RHEA:24452"/>
        <dbReference type="Rhea" id="RHEA-COMP:10208"/>
        <dbReference type="Rhea" id="RHEA-COMP:10311"/>
        <dbReference type="ChEBI" id="CHEBI:29973"/>
        <dbReference type="ChEBI" id="CHEBI:57856"/>
        <dbReference type="ChEBI" id="CHEBI:59789"/>
        <dbReference type="ChEBI" id="CHEBI:82795"/>
        <dbReference type="EC" id="2.1.1.80"/>
    </reaction>
</comment>
<keyword evidence="5" id="KW-0949">S-adenosyl-L-methionine</keyword>
<dbReference type="EMBL" id="CP121472">
    <property type="protein sequence ID" value="WPL19767.1"/>
    <property type="molecule type" value="Genomic_DNA"/>
</dbReference>
<evidence type="ECO:0000256" key="2">
    <source>
        <dbReference type="ARBA" id="ARBA00012534"/>
    </source>
</evidence>
<dbReference type="Gene3D" id="1.10.155.10">
    <property type="entry name" value="Chemotaxis receptor methyltransferase CheR, N-terminal domain"/>
    <property type="match status" value="1"/>
</dbReference>
<dbReference type="PROSITE" id="PS50123">
    <property type="entry name" value="CHER"/>
    <property type="match status" value="1"/>
</dbReference>
<evidence type="ECO:0000256" key="5">
    <source>
        <dbReference type="ARBA" id="ARBA00022691"/>
    </source>
</evidence>
<gene>
    <name evidence="7" type="primary">cheR_7</name>
    <name evidence="7" type="ORF">Thiowin_04911</name>
</gene>
<sequence>MIDPQDYTDFSRFLSECCGLVLGSNRQYLVSSRLSRLLDEFGFASVEELLRALRGSAQPKLKSRVIDAMTTNETSWFRDTYPFEMLYHIILPDLAASKRSLRVWSAAASTGQEAYSIAMVLSEYASVNPLKAVTASIIGTDLSETALAEARNGIYDGLSIVRGLSQERRDRFFDTVENGHKIKLEIQRQVRFQKLNLLDSYATLGKFEIVFCRNVLIYFSAETKRQVFDGIARQMDPGGYLFIGASESVSPYTKAFEVQRTPRGSVLRRV</sequence>
<evidence type="ECO:0000313" key="7">
    <source>
        <dbReference type="EMBL" id="WPL19767.1"/>
    </source>
</evidence>
<keyword evidence="8" id="KW-1185">Reference proteome</keyword>
<dbReference type="EC" id="2.1.1.80" evidence="2"/>
<feature type="domain" description="CheR-type methyltransferase" evidence="6">
    <location>
        <begin position="1"/>
        <end position="270"/>
    </location>
</feature>